<feature type="compositionally biased region" description="Polar residues" evidence="1">
    <location>
        <begin position="13"/>
        <end position="42"/>
    </location>
</feature>
<reference evidence="2 3" key="1">
    <citation type="submission" date="2024-01" db="EMBL/GenBank/DDBJ databases">
        <title>A draft genome for a cacao thread blight-causing isolate of Paramarasmius palmivorus.</title>
        <authorList>
            <person name="Baruah I.K."/>
            <person name="Bukari Y."/>
            <person name="Amoako-Attah I."/>
            <person name="Meinhardt L.W."/>
            <person name="Bailey B.A."/>
            <person name="Cohen S.P."/>
        </authorList>
    </citation>
    <scope>NUCLEOTIDE SEQUENCE [LARGE SCALE GENOMIC DNA]</scope>
    <source>
        <strain evidence="2 3">GH-12</strain>
    </source>
</reference>
<protein>
    <submittedName>
        <fullName evidence="2">Uncharacterized protein</fullName>
    </submittedName>
</protein>
<keyword evidence="3" id="KW-1185">Reference proteome</keyword>
<dbReference type="AlphaFoldDB" id="A0AAW0AVL8"/>
<feature type="region of interest" description="Disordered" evidence="1">
    <location>
        <begin position="1"/>
        <end position="70"/>
    </location>
</feature>
<organism evidence="2 3">
    <name type="scientific">Paramarasmius palmivorus</name>
    <dbReference type="NCBI Taxonomy" id="297713"/>
    <lineage>
        <taxon>Eukaryota</taxon>
        <taxon>Fungi</taxon>
        <taxon>Dikarya</taxon>
        <taxon>Basidiomycota</taxon>
        <taxon>Agaricomycotina</taxon>
        <taxon>Agaricomycetes</taxon>
        <taxon>Agaricomycetidae</taxon>
        <taxon>Agaricales</taxon>
        <taxon>Marasmiineae</taxon>
        <taxon>Marasmiaceae</taxon>
        <taxon>Paramarasmius</taxon>
    </lineage>
</organism>
<gene>
    <name evidence="2" type="ORF">VNI00_018602</name>
</gene>
<dbReference type="EMBL" id="JAYKXP010000251">
    <property type="protein sequence ID" value="KAK7017523.1"/>
    <property type="molecule type" value="Genomic_DNA"/>
</dbReference>
<comment type="caution">
    <text evidence="2">The sequence shown here is derived from an EMBL/GenBank/DDBJ whole genome shotgun (WGS) entry which is preliminary data.</text>
</comment>
<evidence type="ECO:0000313" key="2">
    <source>
        <dbReference type="EMBL" id="KAK7017523.1"/>
    </source>
</evidence>
<evidence type="ECO:0000256" key="1">
    <source>
        <dbReference type="SAM" id="MobiDB-lite"/>
    </source>
</evidence>
<sequence length="198" mass="22148">MQRGLRKRKEPAPSTNSSERDPQSTPLPSSDLGSTVDGTYNDKTQRRGPLPKSPRKNRSPNKKVSLTKLEKDRVVEASLRGKRCGVTGESFKGNADNEFCHVAEKSTPIELIHHLELGSGPAVLQKGNEVKAEEVRRTAGTKLLRWKSLFPALRSFPSPEMSRNPFVATLRVRIPKITARFVVVYARKEFDITLQSNE</sequence>
<dbReference type="Proteomes" id="UP001383192">
    <property type="component" value="Unassembled WGS sequence"/>
</dbReference>
<accession>A0AAW0AVL8</accession>
<proteinExistence type="predicted"/>
<name>A0AAW0AVL8_9AGAR</name>
<evidence type="ECO:0000313" key="3">
    <source>
        <dbReference type="Proteomes" id="UP001383192"/>
    </source>
</evidence>